<dbReference type="PANTHER" id="PTHR15704:SF7">
    <property type="entry name" value="SUPERKILLER COMPLEX PROTEIN 3"/>
    <property type="match status" value="1"/>
</dbReference>
<keyword evidence="2 3" id="KW-0802">TPR repeat</keyword>
<gene>
    <name evidence="4" type="ORF">P43SY_008861</name>
</gene>
<dbReference type="PROSITE" id="PS50005">
    <property type="entry name" value="TPR"/>
    <property type="match status" value="2"/>
</dbReference>
<evidence type="ECO:0000256" key="1">
    <source>
        <dbReference type="ARBA" id="ARBA00022737"/>
    </source>
</evidence>
<dbReference type="InterPro" id="IPR019734">
    <property type="entry name" value="TPR_rpt"/>
</dbReference>
<dbReference type="InterPro" id="IPR039226">
    <property type="entry name" value="Ski3/TTC37"/>
</dbReference>
<dbReference type="GO" id="GO:0006401">
    <property type="term" value="P:RNA catabolic process"/>
    <property type="evidence" value="ECO:0007669"/>
    <property type="project" value="InterPro"/>
</dbReference>
<evidence type="ECO:0000256" key="3">
    <source>
        <dbReference type="PROSITE-ProRule" id="PRU00339"/>
    </source>
</evidence>
<dbReference type="EMBL" id="JAKCXM010000028">
    <property type="protein sequence ID" value="KAJ0406839.1"/>
    <property type="molecule type" value="Genomic_DNA"/>
</dbReference>
<dbReference type="SUPFAM" id="SSF48452">
    <property type="entry name" value="TPR-like"/>
    <property type="match status" value="1"/>
</dbReference>
<comment type="caution">
    <text evidence="4">The sequence shown here is derived from an EMBL/GenBank/DDBJ whole genome shotgun (WGS) entry which is preliminary data.</text>
</comment>
<dbReference type="GO" id="GO:0055087">
    <property type="term" value="C:Ski complex"/>
    <property type="evidence" value="ECO:0007669"/>
    <property type="project" value="InterPro"/>
</dbReference>
<dbReference type="PANTHER" id="PTHR15704">
    <property type="entry name" value="SUPERKILLER 3 PROTEIN-RELATED"/>
    <property type="match status" value="1"/>
</dbReference>
<evidence type="ECO:0000256" key="2">
    <source>
        <dbReference type="ARBA" id="ARBA00022803"/>
    </source>
</evidence>
<dbReference type="InterPro" id="IPR011990">
    <property type="entry name" value="TPR-like_helical_dom_sf"/>
</dbReference>
<evidence type="ECO:0000313" key="4">
    <source>
        <dbReference type="EMBL" id="KAJ0406839.1"/>
    </source>
</evidence>
<keyword evidence="5" id="KW-1185">Reference proteome</keyword>
<dbReference type="SMART" id="SM00028">
    <property type="entry name" value="TPR"/>
    <property type="match status" value="3"/>
</dbReference>
<organism evidence="4 5">
    <name type="scientific">Pythium insidiosum</name>
    <name type="common">Pythiosis disease agent</name>
    <dbReference type="NCBI Taxonomy" id="114742"/>
    <lineage>
        <taxon>Eukaryota</taxon>
        <taxon>Sar</taxon>
        <taxon>Stramenopiles</taxon>
        <taxon>Oomycota</taxon>
        <taxon>Peronosporomycetes</taxon>
        <taxon>Pythiales</taxon>
        <taxon>Pythiaceae</taxon>
        <taxon>Pythium</taxon>
    </lineage>
</organism>
<keyword evidence="1" id="KW-0677">Repeat</keyword>
<name>A0AAD5LRA9_PYTIN</name>
<proteinExistence type="predicted"/>
<feature type="repeat" description="TPR" evidence="3">
    <location>
        <begin position="40"/>
        <end position="73"/>
    </location>
</feature>
<sequence>MSAALLRQMMEEAGAFLKEEKYQQALDSARRVSQFDARNFQAFMCVGLASFHLQQWEDAETAFHRAAELKPDLPAPWKNLVDVADASGDTKKKIHALEQLIAVFQRGNKVKPCQKWIAELAATALSARLYAKAFDSWFSLVGDRAMSVETTANEELPSPLEIWLQLLDIVQLPAFSLSDSSLELSLAALSKEFFAVASRCSWQDVDSALEGKTDAAIALFMRYHLDEVKATKAGTSAATARRQHLDELATSIVTWFPRAKLPMEYLLLRSEDKDSPIQDEQAREIAERLQEHSSRSPMSLMFQGFAAMSNGDWNQARDLIVDGLAGCSASSFHESALCVGAQVVLAEIALQGRDVEGSRSRLDKAKEVAAEKMRTLCCAGPSASVFSPVKLGLLEARALEMAGNTNAALGAYREIVDSSSTSQDAETASHVRSARMNAAELLCARKNPTEAFVILKSDGTEDPAEMCLVAWCKHLQGDHEAARALFVEQAPRLAATQVTARATVLKRLAIVYWHLGGLYRDEKQYCFTSLLQAAKLAPNDGEVFSWLGQWYCHVAQDIVRAEKCFLKAIALSPQDAIAGPALSELYDRQGKADLNVALWRDLTATPERGAPTWALLRLAQHLVDLNDEEAVGKMHLVLRNEPLNAAHWVAMGHVYRHFDKIVAAQRSYERAIELGEAGWCVQCELARIQGDLHQYDEALVHIESAWNAVCETRSEVCSSAVAVVVSVFADLLLQQAVKQNSEGFHGRAAVNIQRAAELLNEVPPSYAETESNYKLVGDVHTFAFYLSAQDFDGLSGGWIGFISKGRAAYERAVHLAQTAGSTRCVAQAHYDVAVSCWYEARARSQSSVDPFGVRRDVSLSKEVEALLAAAQQHISQALKLDASLGLAWNALGVVTPHPLAKQFSWARAIQAGNCDAAWANLGMLYVTQSARQSGPRGASLEQLAREAFLHLQAVNPNSPAMWIGYGLLCLRQTHAAPVRDATKARESFQCALEMGSHADALRGFVLSALLELQSTHSSHDRPTLESLLFAIKKFTEREREDPLAWHLRSLIQFHLGLLKEASVSIAECQRLLTSENKHASVDWNALLIKLGNEWQLQQHRRRCGQNGEAKDSAAVMQAIDNVLQLAPMSDRYVRAAVMTQRALTKQDLALALSTLQDAILAGNAEISSSKLRLVSAAFAVCAQSSHDSSTADDRELLVSTCRAVVVDAVSKISEASAMKSEIQSVIRAMELHDRRTGHLSNFVDSMDASSPELPSLALRLGLARLDLQDPAFVESRIPGLKEMPADERAVLAALRSILTGECNTLRGRHVVRMQPWNPYGYVLAAFELIAQALLGGDGTASTDEPKQKLRRAQTLAASGIRVAQTSETSSSLVVVILQYALALIHRHDGENNGAASVVSDAISALKASAQPEAEKLLWEARLLALVDSASSRELYQRALRLTGDQHGQVPLLIEIAGQLEAWGHLSSALHVWKIVSGLWKQAAPSDGPSDSLNVPSFVSSLRLALLNGKAQNAKWAKKFCKSATAALAPSDEASEAARVAHFVENVIATKL</sequence>
<protein>
    <recommendedName>
        <fullName evidence="6">Tetratricopeptide repeat protein 37</fullName>
    </recommendedName>
</protein>
<reference evidence="4" key="1">
    <citation type="submission" date="2021-12" db="EMBL/GenBank/DDBJ databases">
        <title>Prjna785345.</title>
        <authorList>
            <person name="Rujirawat T."/>
            <person name="Krajaejun T."/>
        </authorList>
    </citation>
    <scope>NUCLEOTIDE SEQUENCE</scope>
    <source>
        <strain evidence="4">Pi057C3</strain>
    </source>
</reference>
<feature type="repeat" description="TPR" evidence="3">
    <location>
        <begin position="645"/>
        <end position="678"/>
    </location>
</feature>
<dbReference type="Proteomes" id="UP001209570">
    <property type="component" value="Unassembled WGS sequence"/>
</dbReference>
<dbReference type="Gene3D" id="1.25.40.10">
    <property type="entry name" value="Tetratricopeptide repeat domain"/>
    <property type="match status" value="4"/>
</dbReference>
<evidence type="ECO:0000313" key="5">
    <source>
        <dbReference type="Proteomes" id="UP001209570"/>
    </source>
</evidence>
<evidence type="ECO:0008006" key="6">
    <source>
        <dbReference type="Google" id="ProtNLM"/>
    </source>
</evidence>
<accession>A0AAD5LRA9</accession>